<name>A0A316F6P2_9GAMM</name>
<keyword evidence="5" id="KW-1185">Reference proteome</keyword>
<dbReference type="Proteomes" id="UP000245790">
    <property type="component" value="Unassembled WGS sequence"/>
</dbReference>
<feature type="compositionally biased region" description="Polar residues" evidence="2">
    <location>
        <begin position="505"/>
        <end position="514"/>
    </location>
</feature>
<feature type="compositionally biased region" description="Polar residues" evidence="2">
    <location>
        <begin position="521"/>
        <end position="530"/>
    </location>
</feature>
<dbReference type="RefSeq" id="WP_109765139.1">
    <property type="nucleotide sequence ID" value="NZ_QGGU01000019.1"/>
</dbReference>
<dbReference type="OrthoDB" id="5291451at2"/>
<gene>
    <name evidence="4" type="ORF">C8D97_11913</name>
</gene>
<comment type="caution">
    <text evidence="4">The sequence shown here is derived from an EMBL/GenBank/DDBJ whole genome shotgun (WGS) entry which is preliminary data.</text>
</comment>
<keyword evidence="3" id="KW-0472">Membrane</keyword>
<dbReference type="AlphaFoldDB" id="A0A316F6P2"/>
<feature type="region of interest" description="Disordered" evidence="2">
    <location>
        <begin position="505"/>
        <end position="549"/>
    </location>
</feature>
<feature type="coiled-coil region" evidence="1">
    <location>
        <begin position="32"/>
        <end position="94"/>
    </location>
</feature>
<reference evidence="4 5" key="1">
    <citation type="submission" date="2018-05" db="EMBL/GenBank/DDBJ databases">
        <title>Genomic Encyclopedia of Type Strains, Phase IV (KMG-IV): sequencing the most valuable type-strain genomes for metagenomic binning, comparative biology and taxonomic classification.</title>
        <authorList>
            <person name="Goeker M."/>
        </authorList>
    </citation>
    <scope>NUCLEOTIDE SEQUENCE [LARGE SCALE GENOMIC DNA]</scope>
    <source>
        <strain evidence="4 5">DSM 25350</strain>
    </source>
</reference>
<evidence type="ECO:0000313" key="4">
    <source>
        <dbReference type="EMBL" id="PWK42180.1"/>
    </source>
</evidence>
<proteinExistence type="predicted"/>
<evidence type="ECO:0000256" key="3">
    <source>
        <dbReference type="SAM" id="Phobius"/>
    </source>
</evidence>
<evidence type="ECO:0000256" key="1">
    <source>
        <dbReference type="SAM" id="Coils"/>
    </source>
</evidence>
<sequence length="549" mass="62817">MQGKKFIAITAIIFLFGYLIYSVAVSIPDHYVKEAESLADTLSRQQQKIESRKQSFNELQQSNDWDFLKPYADRENWQQAFNDAFKELEQAKKINDDQVVPILDRDHEDDVPKLVEAVKNSRQLVLKSNQLSEQPLAKATLLLNSRDNKQSIHSSTQSKANQASNALSSFIRQAADTAKRYPDKANDIVEKQAHLQSLEDNIQENAETVNTEFDASSTDFARFAEAYQTVDTTYEVFDADLSSSITLLAQLDRSYVKVLTDQKVDFFVTVGRANWCEGEYCREGTQMRYPPVKVDSNTFEYFDSLRIEPMARMTRSWGNEKFKLRIPQNRWDALGIKKKYQWNHKYPYAEYWVDRTQAKTYHRYTVIEDGNAVEQAWQPVKNDYFWQNYENLGMAIVTKPLGFYESESIRTAEPVGMAAIAKPTMVNGVPTGSNQYGEWRQDSSGSSFWFYYGMYRILGDFVTPGRYSYNDWNGYYSSGRGSTYYGRNREYGTFGRSTYSHSRYKNSSFSTRNPSAVKAAQTGNTSSVASSIRGAGSAYRGKGPSRSGK</sequence>
<accession>A0A316F6P2</accession>
<organism evidence="4 5">
    <name type="scientific">Pleionea mediterranea</name>
    <dbReference type="NCBI Taxonomy" id="523701"/>
    <lineage>
        <taxon>Bacteria</taxon>
        <taxon>Pseudomonadati</taxon>
        <taxon>Pseudomonadota</taxon>
        <taxon>Gammaproteobacteria</taxon>
        <taxon>Oceanospirillales</taxon>
        <taxon>Pleioneaceae</taxon>
        <taxon>Pleionea</taxon>
    </lineage>
</organism>
<evidence type="ECO:0000313" key="5">
    <source>
        <dbReference type="Proteomes" id="UP000245790"/>
    </source>
</evidence>
<protein>
    <submittedName>
        <fullName evidence="4">Uncharacterized protein</fullName>
    </submittedName>
</protein>
<keyword evidence="3" id="KW-1133">Transmembrane helix</keyword>
<keyword evidence="1" id="KW-0175">Coiled coil</keyword>
<feature type="transmembrane region" description="Helical" evidence="3">
    <location>
        <begin position="7"/>
        <end position="27"/>
    </location>
</feature>
<evidence type="ECO:0000256" key="2">
    <source>
        <dbReference type="SAM" id="MobiDB-lite"/>
    </source>
</evidence>
<dbReference type="EMBL" id="QGGU01000019">
    <property type="protein sequence ID" value="PWK42180.1"/>
    <property type="molecule type" value="Genomic_DNA"/>
</dbReference>
<keyword evidence="3" id="KW-0812">Transmembrane</keyword>